<feature type="region of interest" description="Disordered" evidence="8">
    <location>
        <begin position="418"/>
        <end position="456"/>
    </location>
</feature>
<gene>
    <name evidence="12" type="primary">NEMP2</name>
</gene>
<reference evidence="12" key="1">
    <citation type="submission" date="2025-08" db="UniProtKB">
        <authorList>
            <consortium name="RefSeq"/>
        </authorList>
    </citation>
    <scope>IDENTIFICATION</scope>
</reference>
<keyword evidence="6 9" id="KW-0472">Membrane</keyword>
<proteinExistence type="inferred from homology"/>
<dbReference type="PANTHER" id="PTHR13598:SF3">
    <property type="entry name" value="NUCLEAR ENVELOPE INTEGRAL MEMBRANE PROTEIN 2"/>
    <property type="match status" value="1"/>
</dbReference>
<dbReference type="GeneID" id="108503985"/>
<feature type="transmembrane region" description="Helical" evidence="9">
    <location>
        <begin position="184"/>
        <end position="208"/>
    </location>
</feature>
<dbReference type="Proteomes" id="UP000504624">
    <property type="component" value="Unplaced"/>
</dbReference>
<evidence type="ECO:0000313" key="12">
    <source>
        <dbReference type="RefSeq" id="XP_017683999.1"/>
    </source>
</evidence>
<feature type="transmembrane region" description="Helical" evidence="9">
    <location>
        <begin position="160"/>
        <end position="177"/>
    </location>
</feature>
<evidence type="ECO:0000256" key="1">
    <source>
        <dbReference type="ARBA" id="ARBA00004575"/>
    </source>
</evidence>
<evidence type="ECO:0000256" key="4">
    <source>
        <dbReference type="ARBA" id="ARBA00022729"/>
    </source>
</evidence>
<keyword evidence="7" id="KW-0539">Nucleus</keyword>
<feature type="signal peptide" evidence="10">
    <location>
        <begin position="1"/>
        <end position="31"/>
    </location>
</feature>
<keyword evidence="11" id="KW-1185">Reference proteome</keyword>
<protein>
    <submittedName>
        <fullName evidence="12">Nuclear envelope integral membrane protein 2</fullName>
    </submittedName>
</protein>
<feature type="transmembrane region" description="Helical" evidence="9">
    <location>
        <begin position="245"/>
        <end position="266"/>
    </location>
</feature>
<evidence type="ECO:0000256" key="10">
    <source>
        <dbReference type="SAM" id="SignalP"/>
    </source>
</evidence>
<dbReference type="InterPro" id="IPR019358">
    <property type="entry name" value="NEMP_fam"/>
</dbReference>
<evidence type="ECO:0000256" key="3">
    <source>
        <dbReference type="ARBA" id="ARBA00022692"/>
    </source>
</evidence>
<evidence type="ECO:0000256" key="2">
    <source>
        <dbReference type="ARBA" id="ARBA00005748"/>
    </source>
</evidence>
<dbReference type="AlphaFoldDB" id="A0A6J0IDJ2"/>
<evidence type="ECO:0000313" key="11">
    <source>
        <dbReference type="Proteomes" id="UP000504624"/>
    </source>
</evidence>
<accession>A0A6J0IDJ2</accession>
<evidence type="ECO:0000256" key="8">
    <source>
        <dbReference type="SAM" id="MobiDB-lite"/>
    </source>
</evidence>
<keyword evidence="3 9" id="KW-0812">Transmembrane</keyword>
<name>A0A6J0IDJ2_9PASS</name>
<sequence length="456" mass="52246">MGPARPPRCRARPGPGLLLLLLRLALPGAAAGSGEAPPAGRNCSLLQEMDVIEKQDENCYCYVQNRTIHLQYLWSTLQVKVNSREKFRFEPISEKSNCRNSETVFEFAACAVQILWKPETCTETSMSIKQYGEDVCFKIQPFKTVPYTVRVKREMLDGKLLFLFVAGIFLFHFANSLSRSTKFFYLSGIILGVLALLVLVLLTLKRFIPRHSTFWILMSGCWMASLYFIYCFKENMQWLWSEHRNYLLGYFLAVGITSFAICYQHGPLTTELSITLFTWTLQLTAFVLIYCGVTIPQVAYAVIAVSLCSKGLCYPLGAACHIARKMKTHFKSKKLVFKYLTEEEYREQGETETIRALEELRSFCRNPDFPSWIAVSKLRSPHRFADFVLGFPHVSPAEAKAHDEEYGIGSSFLEEQLFETRARPEQDDPANSIHEDEENEDERHKQISFPYATELL</sequence>
<dbReference type="RefSeq" id="XP_017683999.1">
    <property type="nucleotide sequence ID" value="XM_017828510.1"/>
</dbReference>
<evidence type="ECO:0000256" key="5">
    <source>
        <dbReference type="ARBA" id="ARBA00022989"/>
    </source>
</evidence>
<dbReference type="GO" id="GO:0005637">
    <property type="term" value="C:nuclear inner membrane"/>
    <property type="evidence" value="ECO:0007669"/>
    <property type="project" value="UniProtKB-SubCell"/>
</dbReference>
<keyword evidence="4 10" id="KW-0732">Signal</keyword>
<organism evidence="11 12">
    <name type="scientific">Lepidothrix coronata</name>
    <name type="common">blue-crowned manakin</name>
    <dbReference type="NCBI Taxonomy" id="321398"/>
    <lineage>
        <taxon>Eukaryota</taxon>
        <taxon>Metazoa</taxon>
        <taxon>Chordata</taxon>
        <taxon>Craniata</taxon>
        <taxon>Vertebrata</taxon>
        <taxon>Euteleostomi</taxon>
        <taxon>Archelosauria</taxon>
        <taxon>Archosauria</taxon>
        <taxon>Dinosauria</taxon>
        <taxon>Saurischia</taxon>
        <taxon>Theropoda</taxon>
        <taxon>Coelurosauria</taxon>
        <taxon>Aves</taxon>
        <taxon>Neognathae</taxon>
        <taxon>Neoaves</taxon>
        <taxon>Telluraves</taxon>
        <taxon>Australaves</taxon>
        <taxon>Passeriformes</taxon>
        <taxon>Pipridae</taxon>
        <taxon>Lepidothrix</taxon>
    </lineage>
</organism>
<dbReference type="Pfam" id="PF10225">
    <property type="entry name" value="NEMP"/>
    <property type="match status" value="1"/>
</dbReference>
<dbReference type="CTD" id="100131211"/>
<dbReference type="PANTHER" id="PTHR13598">
    <property type="entry name" value="AT07567P-RELATED"/>
    <property type="match status" value="1"/>
</dbReference>
<feature type="transmembrane region" description="Helical" evidence="9">
    <location>
        <begin position="214"/>
        <end position="233"/>
    </location>
</feature>
<evidence type="ECO:0000256" key="6">
    <source>
        <dbReference type="ARBA" id="ARBA00023136"/>
    </source>
</evidence>
<comment type="subcellular location">
    <subcellularLocation>
        <location evidence="1">Nucleus inner membrane</location>
        <topology evidence="1">Multi-pass membrane protein</topology>
        <orientation evidence="1">Nucleoplasmic side</orientation>
    </subcellularLocation>
</comment>
<feature type="chain" id="PRO_5026654494" evidence="10">
    <location>
        <begin position="32"/>
        <end position="456"/>
    </location>
</feature>
<keyword evidence="5 9" id="KW-1133">Transmembrane helix</keyword>
<evidence type="ECO:0000256" key="7">
    <source>
        <dbReference type="ARBA" id="ARBA00023242"/>
    </source>
</evidence>
<evidence type="ECO:0000256" key="9">
    <source>
        <dbReference type="SAM" id="Phobius"/>
    </source>
</evidence>
<comment type="similarity">
    <text evidence="2">Belongs to the NEMP family.</text>
</comment>
<dbReference type="OrthoDB" id="509138at2759"/>